<reference evidence="6 7" key="1">
    <citation type="submission" date="2023-01" db="EMBL/GenBank/DDBJ databases">
        <title>Psychrosphaera sp. nov., isolated from marine algae.</title>
        <authorList>
            <person name="Bayburt H."/>
            <person name="Choi B.J."/>
            <person name="Kim J.M."/>
            <person name="Choi D.G."/>
            <person name="Jeon C.O."/>
        </authorList>
    </citation>
    <scope>NUCLEOTIDE SEQUENCE [LARGE SCALE GENOMIC DNA]</scope>
    <source>
        <strain evidence="6 7">G1-22</strain>
    </source>
</reference>
<dbReference type="RefSeq" id="WP_272181522.1">
    <property type="nucleotide sequence ID" value="NZ_JAQOMS010000002.1"/>
</dbReference>
<dbReference type="Proteomes" id="UP001528411">
    <property type="component" value="Unassembled WGS sequence"/>
</dbReference>
<evidence type="ECO:0000313" key="6">
    <source>
        <dbReference type="EMBL" id="MDC2890294.1"/>
    </source>
</evidence>
<gene>
    <name evidence="6" type="ORF">PN838_17955</name>
</gene>
<accession>A0ABT5FFH0</accession>
<evidence type="ECO:0000313" key="7">
    <source>
        <dbReference type="Proteomes" id="UP001528411"/>
    </source>
</evidence>
<dbReference type="InterPro" id="IPR037682">
    <property type="entry name" value="TonB_C"/>
</dbReference>
<keyword evidence="4" id="KW-0472">Membrane</keyword>
<protein>
    <submittedName>
        <fullName evidence="6">Energy transducer TonB</fullName>
    </submittedName>
</protein>
<keyword evidence="3" id="KW-1133">Transmembrane helix</keyword>
<evidence type="ECO:0000256" key="2">
    <source>
        <dbReference type="ARBA" id="ARBA00022692"/>
    </source>
</evidence>
<keyword evidence="7" id="KW-1185">Reference proteome</keyword>
<keyword evidence="2" id="KW-0812">Transmembrane</keyword>
<dbReference type="SUPFAM" id="SSF74653">
    <property type="entry name" value="TolA/TonB C-terminal domain"/>
    <property type="match status" value="1"/>
</dbReference>
<dbReference type="Gene3D" id="3.30.1150.10">
    <property type="match status" value="1"/>
</dbReference>
<dbReference type="InterPro" id="IPR006260">
    <property type="entry name" value="TonB/TolA_C"/>
</dbReference>
<proteinExistence type="predicted"/>
<evidence type="ECO:0000259" key="5">
    <source>
        <dbReference type="PROSITE" id="PS52015"/>
    </source>
</evidence>
<comment type="subcellular location">
    <subcellularLocation>
        <location evidence="1">Membrane</location>
        <topology evidence="1">Single-pass membrane protein</topology>
    </subcellularLocation>
</comment>
<dbReference type="PROSITE" id="PS52015">
    <property type="entry name" value="TONB_CTD"/>
    <property type="match status" value="1"/>
</dbReference>
<dbReference type="NCBIfam" id="TIGR01352">
    <property type="entry name" value="tonB_Cterm"/>
    <property type="match status" value="1"/>
</dbReference>
<dbReference type="EMBL" id="JAQOMS010000002">
    <property type="protein sequence ID" value="MDC2890294.1"/>
    <property type="molecule type" value="Genomic_DNA"/>
</dbReference>
<organism evidence="6 7">
    <name type="scientific">Psychrosphaera algicola</name>
    <dbReference type="NCBI Taxonomy" id="3023714"/>
    <lineage>
        <taxon>Bacteria</taxon>
        <taxon>Pseudomonadati</taxon>
        <taxon>Pseudomonadota</taxon>
        <taxon>Gammaproteobacteria</taxon>
        <taxon>Alteromonadales</taxon>
        <taxon>Pseudoalteromonadaceae</taxon>
        <taxon>Psychrosphaera</taxon>
    </lineage>
</organism>
<dbReference type="Pfam" id="PF03544">
    <property type="entry name" value="TonB_C"/>
    <property type="match status" value="1"/>
</dbReference>
<evidence type="ECO:0000256" key="4">
    <source>
        <dbReference type="ARBA" id="ARBA00023136"/>
    </source>
</evidence>
<feature type="domain" description="TonB C-terminal" evidence="5">
    <location>
        <begin position="1"/>
        <end position="64"/>
    </location>
</feature>
<comment type="caution">
    <text evidence="6">The sequence shown here is derived from an EMBL/GenBank/DDBJ whole genome shotgun (WGS) entry which is preliminary data.</text>
</comment>
<name>A0ABT5FFH0_9GAMM</name>
<evidence type="ECO:0000256" key="3">
    <source>
        <dbReference type="ARBA" id="ARBA00022989"/>
    </source>
</evidence>
<evidence type="ECO:0000256" key="1">
    <source>
        <dbReference type="ARBA" id="ARBA00004167"/>
    </source>
</evidence>
<sequence length="64" mass="7277">MSFSIDAVGRVIDIAVIESQPARVFDNEAKKALKRWKYKPQIKNGKAITLQNQQIMLEFNLGQS</sequence>